<feature type="region of interest" description="Disordered" evidence="8">
    <location>
        <begin position="381"/>
        <end position="403"/>
    </location>
</feature>
<dbReference type="GO" id="GO:0032794">
    <property type="term" value="F:GTPase activating protein binding"/>
    <property type="evidence" value="ECO:0007669"/>
    <property type="project" value="TreeGrafter"/>
</dbReference>
<comment type="subcellular location">
    <subcellularLocation>
        <location evidence="1">Cytoplasm</location>
    </subcellularLocation>
</comment>
<dbReference type="GeneID" id="101575047"/>
<feature type="region of interest" description="Disordered" evidence="8">
    <location>
        <begin position="52"/>
        <end position="77"/>
    </location>
</feature>
<evidence type="ECO:0000256" key="3">
    <source>
        <dbReference type="ARBA" id="ARBA00022490"/>
    </source>
</evidence>
<dbReference type="InterPro" id="IPR005225">
    <property type="entry name" value="Small_GTP-bd"/>
</dbReference>
<keyword evidence="5" id="KW-0342">GTP-binding</keyword>
<dbReference type="AlphaFoldDB" id="A0A6P6ENM6"/>
<reference evidence="10" key="1">
    <citation type="submission" date="2025-08" db="UniProtKB">
        <authorList>
            <consortium name="RefSeq"/>
        </authorList>
    </citation>
    <scope>IDENTIFICATION</scope>
</reference>
<gene>
    <name evidence="10" type="primary">Nkiras2</name>
</gene>
<organism evidence="9 10">
    <name type="scientific">Octodon degus</name>
    <name type="common">Degu</name>
    <name type="synonym">Sciurus degus</name>
    <dbReference type="NCBI Taxonomy" id="10160"/>
    <lineage>
        <taxon>Eukaryota</taxon>
        <taxon>Metazoa</taxon>
        <taxon>Chordata</taxon>
        <taxon>Craniata</taxon>
        <taxon>Vertebrata</taxon>
        <taxon>Euteleostomi</taxon>
        <taxon>Mammalia</taxon>
        <taxon>Eutheria</taxon>
        <taxon>Euarchontoglires</taxon>
        <taxon>Glires</taxon>
        <taxon>Rodentia</taxon>
        <taxon>Hystricomorpha</taxon>
        <taxon>Octodontidae</taxon>
        <taxon>Octodon</taxon>
    </lineage>
</organism>
<dbReference type="OrthoDB" id="10002389at2759"/>
<accession>A0A6P6ENM6</accession>
<dbReference type="InParanoid" id="A0A6P6ENM6"/>
<comment type="similarity">
    <text evidence="2">Belongs to the small GTPase superfamily. Ras family. KappaB-Ras subfamily.</text>
</comment>
<proteinExistence type="inferred from homology"/>
<keyword evidence="4" id="KW-0547">Nucleotide-binding</keyword>
<keyword evidence="3" id="KW-0963">Cytoplasm</keyword>
<dbReference type="GO" id="GO:0032484">
    <property type="term" value="P:Ral protein signal transduction"/>
    <property type="evidence" value="ECO:0007669"/>
    <property type="project" value="TreeGrafter"/>
</dbReference>
<sequence length="403" mass="43285">MWALRPPKTAARVRKPRTCSPRALQGLFPAGISRVGLWGRCAACARSATGTRLADRKPGGGALRSPLPPGPIGSSGASLPIPRSLRAPAGLGGVAGPGRCGAGAGFSGRDPLVPGCLLKAGLALWEGSLAGAAPGERLWARSLPSARGSGRGAPGSLSGKVILTASPQRERCRPREPRFSPCLARRREGFLCFDPLTPPHPGASVPPAWRRSMGKSCKVVVCGQASVGKTSILEQLLYGNHVVGSEMIETQEDIYVGSIETDRGVREQVRFYDTRGLRDGAELPRHCFSCTDGYVLVYSTDSRESFQRVELLKKEIDKSKDKKEVTIVVLGNKCDLQEQRRVDPDVAQHWAKAEKVKLWEVSVADRRSLLEPFVYLASKMTQPQSKSAFPLSRKNKGSGSLDG</sequence>
<evidence type="ECO:0000256" key="8">
    <source>
        <dbReference type="SAM" id="MobiDB-lite"/>
    </source>
</evidence>
<evidence type="ECO:0000313" key="9">
    <source>
        <dbReference type="Proteomes" id="UP000515203"/>
    </source>
</evidence>
<dbReference type="GO" id="GO:0043124">
    <property type="term" value="P:negative regulation of canonical NF-kappaB signal transduction"/>
    <property type="evidence" value="ECO:0007669"/>
    <property type="project" value="InterPro"/>
</dbReference>
<dbReference type="InterPro" id="IPR042227">
    <property type="entry name" value="KBRS"/>
</dbReference>
<keyword evidence="9" id="KW-1185">Reference proteome</keyword>
<dbReference type="SMART" id="SM00175">
    <property type="entry name" value="RAB"/>
    <property type="match status" value="1"/>
</dbReference>
<evidence type="ECO:0000256" key="5">
    <source>
        <dbReference type="ARBA" id="ARBA00023134"/>
    </source>
</evidence>
<dbReference type="PROSITE" id="PS51421">
    <property type="entry name" value="RAS"/>
    <property type="match status" value="1"/>
</dbReference>
<dbReference type="RefSeq" id="XP_023573692.1">
    <property type="nucleotide sequence ID" value="XM_023717924.1"/>
</dbReference>
<dbReference type="PROSITE" id="PS51419">
    <property type="entry name" value="RAB"/>
    <property type="match status" value="1"/>
</dbReference>
<dbReference type="Pfam" id="PF00071">
    <property type="entry name" value="Ras"/>
    <property type="match status" value="1"/>
</dbReference>
<dbReference type="PRINTS" id="PR00449">
    <property type="entry name" value="RASTRNSFRMNG"/>
</dbReference>
<evidence type="ECO:0000256" key="2">
    <source>
        <dbReference type="ARBA" id="ARBA00008094"/>
    </source>
</evidence>
<dbReference type="PANTHER" id="PTHR46152:SF2">
    <property type="entry name" value="NF-KAPPA-B INHIBITOR-INTERACTING RAS-LIKE PROTEIN 2"/>
    <property type="match status" value="1"/>
</dbReference>
<dbReference type="NCBIfam" id="TIGR00231">
    <property type="entry name" value="small_GTP"/>
    <property type="match status" value="1"/>
</dbReference>
<dbReference type="CTD" id="28511"/>
<evidence type="ECO:0000256" key="7">
    <source>
        <dbReference type="ARBA" id="ARBA00041822"/>
    </source>
</evidence>
<dbReference type="SMART" id="SM00173">
    <property type="entry name" value="RAS"/>
    <property type="match status" value="1"/>
</dbReference>
<dbReference type="GO" id="GO:0005737">
    <property type="term" value="C:cytoplasm"/>
    <property type="evidence" value="ECO:0007669"/>
    <property type="project" value="UniProtKB-SubCell"/>
</dbReference>
<protein>
    <recommendedName>
        <fullName evidence="6">NF-kappa-B inhibitor-interacting Ras-like protein 2</fullName>
    </recommendedName>
    <alternativeName>
        <fullName evidence="7">I-kappa-B-interacting Ras-like protein 2</fullName>
    </alternativeName>
</protein>
<evidence type="ECO:0000256" key="1">
    <source>
        <dbReference type="ARBA" id="ARBA00004496"/>
    </source>
</evidence>
<dbReference type="Gene3D" id="3.40.50.300">
    <property type="entry name" value="P-loop containing nucleotide triphosphate hydrolases"/>
    <property type="match status" value="1"/>
</dbReference>
<dbReference type="GO" id="GO:0003924">
    <property type="term" value="F:GTPase activity"/>
    <property type="evidence" value="ECO:0007669"/>
    <property type="project" value="InterPro"/>
</dbReference>
<dbReference type="InterPro" id="IPR001806">
    <property type="entry name" value="Small_GTPase"/>
</dbReference>
<evidence type="ECO:0000256" key="6">
    <source>
        <dbReference type="ARBA" id="ARBA00040455"/>
    </source>
</evidence>
<evidence type="ECO:0000256" key="4">
    <source>
        <dbReference type="ARBA" id="ARBA00022741"/>
    </source>
</evidence>
<dbReference type="InterPro" id="IPR027417">
    <property type="entry name" value="P-loop_NTPase"/>
</dbReference>
<dbReference type="SUPFAM" id="SSF52540">
    <property type="entry name" value="P-loop containing nucleoside triphosphate hydrolases"/>
    <property type="match status" value="1"/>
</dbReference>
<dbReference type="Proteomes" id="UP000515203">
    <property type="component" value="Unplaced"/>
</dbReference>
<evidence type="ECO:0000313" key="10">
    <source>
        <dbReference type="RefSeq" id="XP_023573692.1"/>
    </source>
</evidence>
<dbReference type="PANTHER" id="PTHR46152">
    <property type="entry name" value="NF-KAPPA-B INHIBITOR-INTERACTING RAS-LIKE PROTEIN"/>
    <property type="match status" value="1"/>
</dbReference>
<dbReference type="GO" id="GO:0005525">
    <property type="term" value="F:GTP binding"/>
    <property type="evidence" value="ECO:0007669"/>
    <property type="project" value="UniProtKB-KW"/>
</dbReference>
<name>A0A6P6ENM6_OCTDE</name>